<dbReference type="InterPro" id="IPR001296">
    <property type="entry name" value="Glyco_trans_1"/>
</dbReference>
<dbReference type="GO" id="GO:0016757">
    <property type="term" value="F:glycosyltransferase activity"/>
    <property type="evidence" value="ECO:0007669"/>
    <property type="project" value="InterPro"/>
</dbReference>
<organism evidence="2 3">
    <name type="scientific">Halalkalibacter wakoensis JCM 9140</name>
    <dbReference type="NCBI Taxonomy" id="1236970"/>
    <lineage>
        <taxon>Bacteria</taxon>
        <taxon>Bacillati</taxon>
        <taxon>Bacillota</taxon>
        <taxon>Bacilli</taxon>
        <taxon>Bacillales</taxon>
        <taxon>Bacillaceae</taxon>
        <taxon>Halalkalibacter</taxon>
    </lineage>
</organism>
<proteinExistence type="predicted"/>
<dbReference type="AlphaFoldDB" id="W4Q9W6"/>
<keyword evidence="3" id="KW-1185">Reference proteome</keyword>
<dbReference type="Proteomes" id="UP000018890">
    <property type="component" value="Unassembled WGS sequence"/>
</dbReference>
<protein>
    <recommendedName>
        <fullName evidence="1">Glycosyl transferase family 1 domain-containing protein</fullName>
    </recommendedName>
</protein>
<dbReference type="Gene3D" id="3.40.50.2000">
    <property type="entry name" value="Glycogen Phosphorylase B"/>
    <property type="match status" value="2"/>
</dbReference>
<evidence type="ECO:0000313" key="3">
    <source>
        <dbReference type="Proteomes" id="UP000018890"/>
    </source>
</evidence>
<dbReference type="Pfam" id="PF00534">
    <property type="entry name" value="Glycos_transf_1"/>
    <property type="match status" value="1"/>
</dbReference>
<name>W4Q9W6_9BACI</name>
<reference evidence="2" key="1">
    <citation type="journal article" date="2014" name="Genome Announc.">
        <title>Draft Genome Sequences of Three Alkaliphilic Bacillus Strains, Bacillus wakoensis JCM 9140T, Bacillus akibai JCM 9157T, and Bacillus hemicellulosilyticus JCM 9152T.</title>
        <authorList>
            <person name="Yuki M."/>
            <person name="Oshima K."/>
            <person name="Suda W."/>
            <person name="Oshida Y."/>
            <person name="Kitamura K."/>
            <person name="Iida T."/>
            <person name="Hattori M."/>
            <person name="Ohkuma M."/>
        </authorList>
    </citation>
    <scope>NUCLEOTIDE SEQUENCE [LARGE SCALE GENOMIC DNA]</scope>
    <source>
        <strain evidence="2">JCM 9140</strain>
    </source>
</reference>
<evidence type="ECO:0000259" key="1">
    <source>
        <dbReference type="Pfam" id="PF00534"/>
    </source>
</evidence>
<dbReference type="SUPFAM" id="SSF53756">
    <property type="entry name" value="UDP-Glycosyltransferase/glycogen phosphorylase"/>
    <property type="match status" value="1"/>
</dbReference>
<dbReference type="EMBL" id="BAUT01000087">
    <property type="protein sequence ID" value="GAE28189.1"/>
    <property type="molecule type" value="Genomic_DNA"/>
</dbReference>
<accession>W4Q9W6</accession>
<comment type="caution">
    <text evidence="2">The sequence shown here is derived from an EMBL/GenBank/DDBJ whole genome shotgun (WGS) entry which is preliminary data.</text>
</comment>
<sequence>MIATDVAGTGEIIEHKANGMLIKPGDVNALSEALEYMLIDKTKLRQMGIEGRKTIENKFLMEKYVNDLQDIIIKTVK</sequence>
<evidence type="ECO:0000313" key="2">
    <source>
        <dbReference type="EMBL" id="GAE28189.1"/>
    </source>
</evidence>
<gene>
    <name evidence="2" type="ORF">JCM9140_4397</name>
</gene>
<dbReference type="STRING" id="1236970.JCM9140_4397"/>
<feature type="domain" description="Glycosyl transferase family 1" evidence="1">
    <location>
        <begin position="2"/>
        <end position="53"/>
    </location>
</feature>